<dbReference type="AlphaFoldDB" id="A0A0C2BT61"/>
<dbReference type="Proteomes" id="UP000031572">
    <property type="component" value="Unassembled WGS sequence"/>
</dbReference>
<accession>A0A0C2BT61</accession>
<dbReference type="EMBL" id="JWJG01000028">
    <property type="protein sequence ID" value="KIF83229.1"/>
    <property type="molecule type" value="Genomic_DNA"/>
</dbReference>
<gene>
    <name evidence="1" type="ORF">TSA66_24210</name>
</gene>
<proteinExistence type="predicted"/>
<keyword evidence="2" id="KW-1185">Reference proteome</keyword>
<sequence>MQVLPENDARYLIGIALLILLDMQRMAKFGVCYELLHVARPKVRVSIARPLAALGRMVRPSMAAARNGLFFSINTTVLI</sequence>
<reference evidence="1 2" key="1">
    <citation type="submission" date="2014-12" db="EMBL/GenBank/DDBJ databases">
        <title>Denitrispirillum autotrophicum gen. nov., sp. nov., Denitrifying, Facultatively Autotrophic Bacteria Isolated from Rice Paddy Soil.</title>
        <authorList>
            <person name="Ishii S."/>
            <person name="Ashida N."/>
            <person name="Ohno H."/>
            <person name="Otsuka S."/>
            <person name="Yokota A."/>
            <person name="Senoo K."/>
        </authorList>
    </citation>
    <scope>NUCLEOTIDE SEQUENCE [LARGE SCALE GENOMIC DNA]</scope>
    <source>
        <strain evidence="1 2">TSA66</strain>
    </source>
</reference>
<evidence type="ECO:0000313" key="1">
    <source>
        <dbReference type="EMBL" id="KIF83229.1"/>
    </source>
</evidence>
<protein>
    <submittedName>
        <fullName evidence="1">Uncharacterized protein</fullName>
    </submittedName>
</protein>
<organism evidence="1 2">
    <name type="scientific">Noviherbaspirillum autotrophicum</name>
    <dbReference type="NCBI Taxonomy" id="709839"/>
    <lineage>
        <taxon>Bacteria</taxon>
        <taxon>Pseudomonadati</taxon>
        <taxon>Pseudomonadota</taxon>
        <taxon>Betaproteobacteria</taxon>
        <taxon>Burkholderiales</taxon>
        <taxon>Oxalobacteraceae</taxon>
        <taxon>Noviherbaspirillum</taxon>
    </lineage>
</organism>
<evidence type="ECO:0000313" key="2">
    <source>
        <dbReference type="Proteomes" id="UP000031572"/>
    </source>
</evidence>
<name>A0A0C2BT61_9BURK</name>
<dbReference type="STRING" id="709839.TSA66_24210"/>
<comment type="caution">
    <text evidence="1">The sequence shown here is derived from an EMBL/GenBank/DDBJ whole genome shotgun (WGS) entry which is preliminary data.</text>
</comment>